<proteinExistence type="predicted"/>
<dbReference type="AlphaFoldDB" id="A0AAV4R4K6"/>
<keyword evidence="2" id="KW-1185">Reference proteome</keyword>
<organism evidence="1 2">
    <name type="scientific">Caerostris extrusa</name>
    <name type="common">Bark spider</name>
    <name type="synonym">Caerostris bankana</name>
    <dbReference type="NCBI Taxonomy" id="172846"/>
    <lineage>
        <taxon>Eukaryota</taxon>
        <taxon>Metazoa</taxon>
        <taxon>Ecdysozoa</taxon>
        <taxon>Arthropoda</taxon>
        <taxon>Chelicerata</taxon>
        <taxon>Arachnida</taxon>
        <taxon>Araneae</taxon>
        <taxon>Araneomorphae</taxon>
        <taxon>Entelegynae</taxon>
        <taxon>Araneoidea</taxon>
        <taxon>Araneidae</taxon>
        <taxon>Caerostris</taxon>
    </lineage>
</organism>
<dbReference type="EMBL" id="BPLR01007210">
    <property type="protein sequence ID" value="GIY15177.1"/>
    <property type="molecule type" value="Genomic_DNA"/>
</dbReference>
<reference evidence="1 2" key="1">
    <citation type="submission" date="2021-06" db="EMBL/GenBank/DDBJ databases">
        <title>Caerostris extrusa draft genome.</title>
        <authorList>
            <person name="Kono N."/>
            <person name="Arakawa K."/>
        </authorList>
    </citation>
    <scope>NUCLEOTIDE SEQUENCE [LARGE SCALE GENOMIC DNA]</scope>
</reference>
<gene>
    <name evidence="1" type="ORF">CEXT_715391</name>
</gene>
<evidence type="ECO:0000313" key="1">
    <source>
        <dbReference type="EMBL" id="GIY15177.1"/>
    </source>
</evidence>
<protein>
    <submittedName>
        <fullName evidence="1">Uncharacterized protein</fullName>
    </submittedName>
</protein>
<sequence>MSLPKPQRLFGFRNKSKTGEGLTRNSLISLTVDETSKATVQSVVRRENEPSTRGVTVTFLSLFVVGDVAFRMT</sequence>
<comment type="caution">
    <text evidence="1">The sequence shown here is derived from an EMBL/GenBank/DDBJ whole genome shotgun (WGS) entry which is preliminary data.</text>
</comment>
<evidence type="ECO:0000313" key="2">
    <source>
        <dbReference type="Proteomes" id="UP001054945"/>
    </source>
</evidence>
<name>A0AAV4R4K6_CAEEX</name>
<dbReference type="Proteomes" id="UP001054945">
    <property type="component" value="Unassembled WGS sequence"/>
</dbReference>
<accession>A0AAV4R4K6</accession>